<comment type="caution">
    <text evidence="7">The sequence shown here is derived from an EMBL/GenBank/DDBJ whole genome shotgun (WGS) entry which is preliminary data.</text>
</comment>
<reference evidence="7" key="2">
    <citation type="submission" date="2021-03" db="EMBL/GenBank/DDBJ databases">
        <authorList>
            <person name="Artuso I."/>
            <person name="Turrini P."/>
            <person name="Pirolo M."/>
            <person name="Lugli G.A."/>
            <person name="Ventura M."/>
            <person name="Visca P."/>
        </authorList>
    </citation>
    <scope>NUCLEOTIDE SEQUENCE</scope>
    <source>
        <strain evidence="7">LMG 26462</strain>
    </source>
</reference>
<keyword evidence="1 5" id="KW-1277">Toxin-antitoxin system</keyword>
<keyword evidence="3 5" id="KW-0479">Metal-binding</keyword>
<keyword evidence="8" id="KW-1185">Reference proteome</keyword>
<proteinExistence type="inferred from homology"/>
<evidence type="ECO:0000256" key="4">
    <source>
        <dbReference type="ARBA" id="ARBA00022801"/>
    </source>
</evidence>
<dbReference type="RefSeq" id="WP_214391574.1">
    <property type="nucleotide sequence ID" value="NZ_JAFLWW010000005.1"/>
</dbReference>
<feature type="binding site" evidence="5">
    <location>
        <position position="9"/>
    </location>
    <ligand>
        <name>Mg(2+)</name>
        <dbReference type="ChEBI" id="CHEBI:18420"/>
    </ligand>
</feature>
<sequence>MAAVGELLDTNILVYAFTTDPRSKAAEQLLAKGCSISVQGLNEFANVAHRQLGMSWAEIGDAIAIIRTLCPRVLPLDAEIHTEALRLAEHDGLLFYDALAVATALRAGCAVLWSEDMQNGKVIESRLRIVNPFAVSEGG</sequence>
<dbReference type="GO" id="GO:0016787">
    <property type="term" value="F:hydrolase activity"/>
    <property type="evidence" value="ECO:0007669"/>
    <property type="project" value="UniProtKB-KW"/>
</dbReference>
<accession>A0A9X1AD38</accession>
<dbReference type="GO" id="GO:0004540">
    <property type="term" value="F:RNA nuclease activity"/>
    <property type="evidence" value="ECO:0007669"/>
    <property type="project" value="InterPro"/>
</dbReference>
<comment type="cofactor">
    <cofactor evidence="5">
        <name>Mg(2+)</name>
        <dbReference type="ChEBI" id="CHEBI:18420"/>
    </cofactor>
</comment>
<dbReference type="GO" id="GO:0090729">
    <property type="term" value="F:toxin activity"/>
    <property type="evidence" value="ECO:0007669"/>
    <property type="project" value="UniProtKB-KW"/>
</dbReference>
<dbReference type="Proteomes" id="UP001138921">
    <property type="component" value="Unassembled WGS sequence"/>
</dbReference>
<dbReference type="Gene3D" id="3.40.50.1010">
    <property type="entry name" value="5'-nuclease"/>
    <property type="match status" value="1"/>
</dbReference>
<evidence type="ECO:0000313" key="8">
    <source>
        <dbReference type="Proteomes" id="UP001138921"/>
    </source>
</evidence>
<dbReference type="InterPro" id="IPR029060">
    <property type="entry name" value="PIN-like_dom_sf"/>
</dbReference>
<organism evidence="7 8">
    <name type="scientific">Aminobacter anthyllidis</name>
    <dbReference type="NCBI Taxonomy" id="1035067"/>
    <lineage>
        <taxon>Bacteria</taxon>
        <taxon>Pseudomonadati</taxon>
        <taxon>Pseudomonadota</taxon>
        <taxon>Alphaproteobacteria</taxon>
        <taxon>Hyphomicrobiales</taxon>
        <taxon>Phyllobacteriaceae</taxon>
        <taxon>Aminobacter</taxon>
    </lineage>
</organism>
<dbReference type="CDD" id="cd18692">
    <property type="entry name" value="PIN_VapC-like"/>
    <property type="match status" value="1"/>
</dbReference>
<protein>
    <recommendedName>
        <fullName evidence="5">Ribonuclease VapC</fullName>
        <shortName evidence="5">RNase VapC</shortName>
        <ecNumber evidence="5">3.1.-.-</ecNumber>
    </recommendedName>
    <alternativeName>
        <fullName evidence="5">Toxin VapC</fullName>
    </alternativeName>
</protein>
<evidence type="ECO:0000256" key="3">
    <source>
        <dbReference type="ARBA" id="ARBA00022723"/>
    </source>
</evidence>
<keyword evidence="2 5" id="KW-0540">Nuclease</keyword>
<dbReference type="EMBL" id="JAFLWW010000005">
    <property type="protein sequence ID" value="MBT1157640.1"/>
    <property type="molecule type" value="Genomic_DNA"/>
</dbReference>
<feature type="binding site" evidence="5">
    <location>
        <position position="97"/>
    </location>
    <ligand>
        <name>Mg(2+)</name>
        <dbReference type="ChEBI" id="CHEBI:18420"/>
    </ligand>
</feature>
<name>A0A9X1AD38_9HYPH</name>
<dbReference type="HAMAP" id="MF_00265">
    <property type="entry name" value="VapC_Nob1"/>
    <property type="match status" value="1"/>
</dbReference>
<keyword evidence="4 5" id="KW-0378">Hydrolase</keyword>
<evidence type="ECO:0000313" key="7">
    <source>
        <dbReference type="EMBL" id="MBT1157640.1"/>
    </source>
</evidence>
<comment type="function">
    <text evidence="5">Toxic component of a toxin-antitoxin (TA) system. An RNase.</text>
</comment>
<dbReference type="Pfam" id="PF01850">
    <property type="entry name" value="PIN"/>
    <property type="match status" value="1"/>
</dbReference>
<feature type="domain" description="PIN" evidence="6">
    <location>
        <begin position="7"/>
        <end position="116"/>
    </location>
</feature>
<dbReference type="GO" id="GO:0000287">
    <property type="term" value="F:magnesium ion binding"/>
    <property type="evidence" value="ECO:0007669"/>
    <property type="project" value="UniProtKB-UniRule"/>
</dbReference>
<evidence type="ECO:0000256" key="1">
    <source>
        <dbReference type="ARBA" id="ARBA00022649"/>
    </source>
</evidence>
<keyword evidence="5" id="KW-0800">Toxin</keyword>
<dbReference type="AlphaFoldDB" id="A0A9X1AD38"/>
<evidence type="ECO:0000256" key="2">
    <source>
        <dbReference type="ARBA" id="ARBA00022722"/>
    </source>
</evidence>
<dbReference type="EC" id="3.1.-.-" evidence="5"/>
<reference evidence="7" key="1">
    <citation type="journal article" date="2021" name="Microorganisms">
        <title>Phylogenomic Reconstruction and Metabolic Potential of the Genus Aminobacter.</title>
        <authorList>
            <person name="Artuso I."/>
            <person name="Turrini P."/>
            <person name="Pirolo M."/>
            <person name="Lugli G.A."/>
            <person name="Ventura M."/>
            <person name="Visca P."/>
        </authorList>
    </citation>
    <scope>NUCLEOTIDE SEQUENCE</scope>
    <source>
        <strain evidence="7">LMG 26462</strain>
    </source>
</reference>
<evidence type="ECO:0000259" key="6">
    <source>
        <dbReference type="Pfam" id="PF01850"/>
    </source>
</evidence>
<dbReference type="InterPro" id="IPR022907">
    <property type="entry name" value="VapC_family"/>
</dbReference>
<dbReference type="InterPro" id="IPR002716">
    <property type="entry name" value="PIN_dom"/>
</dbReference>
<dbReference type="SUPFAM" id="SSF88723">
    <property type="entry name" value="PIN domain-like"/>
    <property type="match status" value="1"/>
</dbReference>
<keyword evidence="5" id="KW-0460">Magnesium</keyword>
<comment type="similarity">
    <text evidence="5">Belongs to the PINc/VapC protein family.</text>
</comment>
<evidence type="ECO:0000256" key="5">
    <source>
        <dbReference type="HAMAP-Rule" id="MF_00265"/>
    </source>
</evidence>
<gene>
    <name evidence="5" type="primary">vapC</name>
    <name evidence="7" type="ORF">J1C56_18770</name>
</gene>